<dbReference type="InterPro" id="IPR017553">
    <property type="entry name" value="3-hexulose-6-phosphate_synth"/>
</dbReference>
<evidence type="ECO:0000256" key="3">
    <source>
        <dbReference type="ARBA" id="ARBA00012890"/>
    </source>
</evidence>
<comment type="similarity">
    <text evidence="2">Belongs to the HPS/KGPDC family. HPS subfamily.</text>
</comment>
<protein>
    <recommendedName>
        <fullName evidence="3">3-hexulose-6-phosphate synthase</fullName>
        <ecNumber evidence="3">4.1.2.43</ecNumber>
    </recommendedName>
</protein>
<evidence type="ECO:0000256" key="1">
    <source>
        <dbReference type="ARBA" id="ARBA00000718"/>
    </source>
</evidence>
<dbReference type="InterPro" id="IPR036704">
    <property type="entry name" value="RraA/RraA-like_sf"/>
</dbReference>
<dbReference type="AlphaFoldDB" id="L0HFH9"/>
<dbReference type="Proteomes" id="UP000010824">
    <property type="component" value="Chromosome"/>
</dbReference>
<accession>L0HFH9</accession>
<evidence type="ECO:0000313" key="8">
    <source>
        <dbReference type="Proteomes" id="UP000010824"/>
    </source>
</evidence>
<dbReference type="PIRSF" id="PIRSF037137">
    <property type="entry name" value="HPS_DMK_prd"/>
    <property type="match status" value="1"/>
</dbReference>
<dbReference type="CDD" id="cd04726">
    <property type="entry name" value="KGPDC_HPS"/>
    <property type="match status" value="1"/>
</dbReference>
<evidence type="ECO:0000256" key="5">
    <source>
        <dbReference type="ARBA" id="ARBA00023277"/>
    </source>
</evidence>
<dbReference type="STRING" id="593750.Metfor_2503"/>
<dbReference type="GO" id="GO:0004590">
    <property type="term" value="F:orotidine-5'-phosphate decarboxylase activity"/>
    <property type="evidence" value="ECO:0007669"/>
    <property type="project" value="InterPro"/>
</dbReference>
<reference evidence="8" key="1">
    <citation type="submission" date="2011-12" db="EMBL/GenBank/DDBJ databases">
        <title>Complete sequence of Methanoregula formicicum SMSP.</title>
        <authorList>
            <person name="Lucas S."/>
            <person name="Han J."/>
            <person name="Lapidus A."/>
            <person name="Cheng J.-F."/>
            <person name="Goodwin L."/>
            <person name="Pitluck S."/>
            <person name="Peters L."/>
            <person name="Ovchinnikova G."/>
            <person name="Teshima H."/>
            <person name="Detter J.C."/>
            <person name="Han C."/>
            <person name="Tapia R."/>
            <person name="Land M."/>
            <person name="Hauser L."/>
            <person name="Kyrpides N."/>
            <person name="Ivanova N."/>
            <person name="Pagani I."/>
            <person name="Imachi H."/>
            <person name="Tamaki H."/>
            <person name="Sekiguchi Y."/>
            <person name="Kamagata Y."/>
            <person name="Cadillo-Quiroz H."/>
            <person name="Zinder S."/>
            <person name="Liu W.-T."/>
            <person name="Woyke T."/>
        </authorList>
    </citation>
    <scope>NUCLEOTIDE SEQUENCE [LARGE SCALE GENOMIC DNA]</scope>
    <source>
        <strain evidence="8">DSM 22288 / NBRC 105244 / SMSP</strain>
    </source>
</reference>
<keyword evidence="4" id="KW-0456">Lyase</keyword>
<dbReference type="CDD" id="cd16841">
    <property type="entry name" value="RraA_family"/>
    <property type="match status" value="1"/>
</dbReference>
<dbReference type="InterPro" id="IPR011060">
    <property type="entry name" value="RibuloseP-bd_barrel"/>
</dbReference>
<comment type="catalytic activity">
    <reaction evidence="1">
        <text>D-ribulose 5-phosphate + formaldehyde = D-arabino-hex-3-ulose 6-phosphate</text>
        <dbReference type="Rhea" id="RHEA:25201"/>
        <dbReference type="ChEBI" id="CHEBI:16842"/>
        <dbReference type="ChEBI" id="CHEBI:58121"/>
        <dbReference type="ChEBI" id="CHEBI:58542"/>
        <dbReference type="EC" id="4.1.2.43"/>
    </reaction>
</comment>
<gene>
    <name evidence="7" type="ordered locus">Metfor_2503</name>
</gene>
<keyword evidence="5" id="KW-0119">Carbohydrate metabolism</keyword>
<dbReference type="InterPro" id="IPR001754">
    <property type="entry name" value="OMPdeCOase_dom"/>
</dbReference>
<dbReference type="GO" id="GO:0019854">
    <property type="term" value="P:L-ascorbic acid catabolic process"/>
    <property type="evidence" value="ECO:0007669"/>
    <property type="project" value="TreeGrafter"/>
</dbReference>
<dbReference type="EC" id="4.1.2.43" evidence="3"/>
<dbReference type="Gene3D" id="3.20.20.70">
    <property type="entry name" value="Aldolase class I"/>
    <property type="match status" value="1"/>
</dbReference>
<dbReference type="SMART" id="SM00934">
    <property type="entry name" value="OMPdecase"/>
    <property type="match status" value="1"/>
</dbReference>
<proteinExistence type="inferred from homology"/>
<dbReference type="EMBL" id="CP003167">
    <property type="protein sequence ID" value="AGB03497.1"/>
    <property type="molecule type" value="Genomic_DNA"/>
</dbReference>
<evidence type="ECO:0000313" key="7">
    <source>
        <dbReference type="EMBL" id="AGB03497.1"/>
    </source>
</evidence>
<dbReference type="InParanoid" id="L0HFH9"/>
<evidence type="ECO:0000256" key="2">
    <source>
        <dbReference type="ARBA" id="ARBA00006350"/>
    </source>
</evidence>
<reference evidence="7 8" key="2">
    <citation type="journal article" date="2014" name="Genome Announc.">
        <title>Complete Genome Sequence of Methanoregula formicica SMSPT, a Mesophilic Hydrogenotrophic Methanogen Isolated from a Methanogenic Upflow Anaerobic Sludge Blanket Reactor.</title>
        <authorList>
            <person name="Yamamoto K."/>
            <person name="Tamaki H."/>
            <person name="Cadillo-Quiroz H."/>
            <person name="Imachi H."/>
            <person name="Kyrpides N."/>
            <person name="Woyke T."/>
            <person name="Goodwin L."/>
            <person name="Zinder S.H."/>
            <person name="Kamagata Y."/>
            <person name="Liu W.T."/>
        </authorList>
    </citation>
    <scope>NUCLEOTIDE SEQUENCE [LARGE SCALE GENOMIC DNA]</scope>
    <source>
        <strain evidence="8">DSM 22288 / NBRC 105244 / SMSP</strain>
    </source>
</reference>
<dbReference type="InterPro" id="IPR005493">
    <property type="entry name" value="RraA/RraA-like"/>
</dbReference>
<dbReference type="Gene3D" id="3.50.30.40">
    <property type="entry name" value="Ribonuclease E inhibitor RraA/RraA-like"/>
    <property type="match status" value="1"/>
</dbReference>
<evidence type="ECO:0000256" key="4">
    <source>
        <dbReference type="ARBA" id="ARBA00023239"/>
    </source>
</evidence>
<dbReference type="Pfam" id="PF03737">
    <property type="entry name" value="RraA-like"/>
    <property type="match status" value="1"/>
</dbReference>
<dbReference type="NCBIfam" id="TIGR03128">
    <property type="entry name" value="RuMP_HxlA"/>
    <property type="match status" value="1"/>
</dbReference>
<dbReference type="GO" id="GO:0006207">
    <property type="term" value="P:'de novo' pyrimidine nucleobase biosynthetic process"/>
    <property type="evidence" value="ECO:0007669"/>
    <property type="project" value="InterPro"/>
</dbReference>
<organism evidence="7 8">
    <name type="scientific">Methanoregula formicica (strain DSM 22288 / NBRC 105244 / SMSP)</name>
    <dbReference type="NCBI Taxonomy" id="593750"/>
    <lineage>
        <taxon>Archaea</taxon>
        <taxon>Methanobacteriati</taxon>
        <taxon>Methanobacteriota</taxon>
        <taxon>Stenosarchaea group</taxon>
        <taxon>Methanomicrobia</taxon>
        <taxon>Methanomicrobiales</taxon>
        <taxon>Methanoregulaceae</taxon>
        <taxon>Methanoregula</taxon>
    </lineage>
</organism>
<dbReference type="InterPro" id="IPR041710">
    <property type="entry name" value="HPS/KGPDC"/>
</dbReference>
<dbReference type="GO" id="GO:0043801">
    <property type="term" value="F:hexulose-6-phosphate synthase activity"/>
    <property type="evidence" value="ECO:0007669"/>
    <property type="project" value="UniProtKB-EC"/>
</dbReference>
<dbReference type="InterPro" id="IPR013785">
    <property type="entry name" value="Aldolase_TIM"/>
</dbReference>
<dbReference type="PANTHER" id="PTHR35039">
    <property type="entry name" value="3-KETO-L-GULONATE-6-PHOSPHATE DECARBOXYLASE SGBH-RELATED"/>
    <property type="match status" value="1"/>
</dbReference>
<dbReference type="InterPro" id="IPR017120">
    <property type="entry name" value="Bifunct_HPS/DMK_prd"/>
</dbReference>
<name>L0HFH9_METFS</name>
<sequence length="460" mass="49246" precursor="true">MHPRHKTILLPCSLASAHDRVMLNLRRIRSLVMNHGILQVALDLLDLDRAVKIAQEAVEGGADWIEAGTPLIKSEGMHAVRTLRQQFPHAVIVADMKVADTGALEVEMAAKAGADVIGILADADDAVIAESVRAARLYGVKIMADLINVADPLARAQQLESFGVHIICAHVGIDQQMTGKESLNLLSTLSGQINIPLAVAGGIDASGAGDAIRNGAEIVIVGGNIVRSADVMGSTKEIRRGMNTGRGDVRRSRSKEEETHDIFMQVSAPNITDAMHRKGAMNGIVSICGTVKLVGKAVTVQTFAGDWAKPVEAIDVGMPGDVIVINNDGGTHVAPWGELATLSCIKKGISGVVIDGAVRDVDDIRALKYPVFAKSTVPNAGEPKGMGEINAEIRCCGQWVRPGDWIVGDESGVVVIPAEQAYEVARRALEIRKTEERIREEIQRGSTLAQIAHLEKWEKR</sequence>
<evidence type="ECO:0000259" key="6">
    <source>
        <dbReference type="SMART" id="SM00934"/>
    </source>
</evidence>
<keyword evidence="8" id="KW-1185">Reference proteome</keyword>
<dbReference type="Pfam" id="PF00215">
    <property type="entry name" value="OMPdecase"/>
    <property type="match status" value="1"/>
</dbReference>
<dbReference type="SUPFAM" id="SSF51366">
    <property type="entry name" value="Ribulose-phoshate binding barrel"/>
    <property type="match status" value="1"/>
</dbReference>
<dbReference type="eggNOG" id="arCOG00053">
    <property type="taxonomic scope" value="Archaea"/>
</dbReference>
<dbReference type="HOGENOM" id="CLU_637161_0_0_2"/>
<feature type="domain" description="Orotidine 5'-phosphate decarboxylase" evidence="6">
    <location>
        <begin position="37"/>
        <end position="238"/>
    </location>
</feature>
<dbReference type="SUPFAM" id="SSF89562">
    <property type="entry name" value="RraA-like"/>
    <property type="match status" value="1"/>
</dbReference>
<dbReference type="KEGG" id="mfo:Metfor_2503"/>
<dbReference type="PANTHER" id="PTHR35039:SF3">
    <property type="entry name" value="3-KETO-L-GULONATE-6-PHOSPHATE DECARBOXYLASE SGBH-RELATED"/>
    <property type="match status" value="1"/>
</dbReference>
<dbReference type="NCBIfam" id="NF005442">
    <property type="entry name" value="PRK07028.1"/>
    <property type="match status" value="1"/>
</dbReference>
<dbReference type="GO" id="GO:0033982">
    <property type="term" value="F:3-dehydro-L-gulonate-6-phosphate decarboxylase activity"/>
    <property type="evidence" value="ECO:0007669"/>
    <property type="project" value="TreeGrafter"/>
</dbReference>